<evidence type="ECO:0000256" key="6">
    <source>
        <dbReference type="SAM" id="MobiDB-lite"/>
    </source>
</evidence>
<keyword evidence="10" id="KW-1185">Reference proteome</keyword>
<name>A0AAN6W7Q8_9PEZI</name>
<feature type="transmembrane region" description="Helical" evidence="7">
    <location>
        <begin position="209"/>
        <end position="234"/>
    </location>
</feature>
<accession>A0AAN6W7Q8</accession>
<feature type="compositionally biased region" description="Polar residues" evidence="6">
    <location>
        <begin position="357"/>
        <end position="368"/>
    </location>
</feature>
<dbReference type="InterPro" id="IPR049326">
    <property type="entry name" value="Rhodopsin_dom_fungi"/>
</dbReference>
<feature type="transmembrane region" description="Helical" evidence="7">
    <location>
        <begin position="17"/>
        <end position="37"/>
    </location>
</feature>
<comment type="similarity">
    <text evidence="5">Belongs to the SAT4 family.</text>
</comment>
<evidence type="ECO:0000256" key="2">
    <source>
        <dbReference type="ARBA" id="ARBA00022692"/>
    </source>
</evidence>
<keyword evidence="2 7" id="KW-0812">Transmembrane</keyword>
<feature type="transmembrane region" description="Helical" evidence="7">
    <location>
        <begin position="93"/>
        <end position="110"/>
    </location>
</feature>
<protein>
    <recommendedName>
        <fullName evidence="8">Rhodopsin domain-containing protein</fullName>
    </recommendedName>
</protein>
<evidence type="ECO:0000256" key="4">
    <source>
        <dbReference type="ARBA" id="ARBA00023136"/>
    </source>
</evidence>
<feature type="domain" description="Rhodopsin" evidence="8">
    <location>
        <begin position="34"/>
        <end position="272"/>
    </location>
</feature>
<keyword evidence="4 7" id="KW-0472">Membrane</keyword>
<reference evidence="9" key="1">
    <citation type="journal article" date="2023" name="Mol. Phylogenet. Evol.">
        <title>Genome-scale phylogeny and comparative genomics of the fungal order Sordariales.</title>
        <authorList>
            <person name="Hensen N."/>
            <person name="Bonometti L."/>
            <person name="Westerberg I."/>
            <person name="Brannstrom I.O."/>
            <person name="Guillou S."/>
            <person name="Cros-Aarteil S."/>
            <person name="Calhoun S."/>
            <person name="Haridas S."/>
            <person name="Kuo A."/>
            <person name="Mondo S."/>
            <person name="Pangilinan J."/>
            <person name="Riley R."/>
            <person name="LaButti K."/>
            <person name="Andreopoulos B."/>
            <person name="Lipzen A."/>
            <person name="Chen C."/>
            <person name="Yan M."/>
            <person name="Daum C."/>
            <person name="Ng V."/>
            <person name="Clum A."/>
            <person name="Steindorff A."/>
            <person name="Ohm R.A."/>
            <person name="Martin F."/>
            <person name="Silar P."/>
            <person name="Natvig D.O."/>
            <person name="Lalanne C."/>
            <person name="Gautier V."/>
            <person name="Ament-Velasquez S.L."/>
            <person name="Kruys A."/>
            <person name="Hutchinson M.I."/>
            <person name="Powell A.J."/>
            <person name="Barry K."/>
            <person name="Miller A.N."/>
            <person name="Grigoriev I.V."/>
            <person name="Debuchy R."/>
            <person name="Gladieux P."/>
            <person name="Hiltunen Thoren M."/>
            <person name="Johannesson H."/>
        </authorList>
    </citation>
    <scope>NUCLEOTIDE SEQUENCE</scope>
    <source>
        <strain evidence="9">CBS 892.96</strain>
    </source>
</reference>
<dbReference type="PANTHER" id="PTHR33048:SF47">
    <property type="entry name" value="INTEGRAL MEMBRANE PROTEIN-RELATED"/>
    <property type="match status" value="1"/>
</dbReference>
<feature type="region of interest" description="Disordered" evidence="6">
    <location>
        <begin position="320"/>
        <end position="368"/>
    </location>
</feature>
<evidence type="ECO:0000256" key="5">
    <source>
        <dbReference type="ARBA" id="ARBA00038359"/>
    </source>
</evidence>
<evidence type="ECO:0000256" key="3">
    <source>
        <dbReference type="ARBA" id="ARBA00022989"/>
    </source>
</evidence>
<dbReference type="Proteomes" id="UP001302321">
    <property type="component" value="Unassembled WGS sequence"/>
</dbReference>
<dbReference type="EMBL" id="MU866179">
    <property type="protein sequence ID" value="KAK4176959.1"/>
    <property type="molecule type" value="Genomic_DNA"/>
</dbReference>
<dbReference type="PANTHER" id="PTHR33048">
    <property type="entry name" value="PTH11-LIKE INTEGRAL MEMBRANE PROTEIN (AFU_ORTHOLOGUE AFUA_5G11245)"/>
    <property type="match status" value="1"/>
</dbReference>
<evidence type="ECO:0000313" key="10">
    <source>
        <dbReference type="Proteomes" id="UP001302321"/>
    </source>
</evidence>
<keyword evidence="3 7" id="KW-1133">Transmembrane helix</keyword>
<feature type="region of interest" description="Disordered" evidence="6">
    <location>
        <begin position="284"/>
        <end position="306"/>
    </location>
</feature>
<dbReference type="AlphaFoldDB" id="A0AAN6W7Q8"/>
<sequence length="368" mass="41198">MGELIQLPMVDAARDSLIAISFLWVMFGLVVAGRIFARYRGIGIGPDDILAVVAFFLTGSTIGFNAAVFVAGVGHDMVQGSEVYPTLLNNLEFMMKITFVFTIVYVWALFALKMSQLWFYLRAFSLHLKIWIYVVSAICIAWAIIFTFVLTFLCDPIEQQWTLQRIGRCMDQILVLKCVIMTNILTDLMIIVLPMWTVWQLQMRTTEKVAVAGCFAIGLACVVISLVRFGQIFVIDMVGNFTGTSLTTFMLCSIELMLAGICINIPMLRPFYLRWRQKHKSSADNSAYADPSTLKGPRSGKVTPLPSVKGNYSAWIELDDDKDRDSESNNDGCSERKLTTAPRPDPEIGSPIESSAIHISTKWTITHD</sequence>
<proteinExistence type="inferred from homology"/>
<comment type="caution">
    <text evidence="9">The sequence shown here is derived from an EMBL/GenBank/DDBJ whole genome shotgun (WGS) entry which is preliminary data.</text>
</comment>
<feature type="transmembrane region" description="Helical" evidence="7">
    <location>
        <begin position="130"/>
        <end position="153"/>
    </location>
</feature>
<dbReference type="InterPro" id="IPR052337">
    <property type="entry name" value="SAT4-like"/>
</dbReference>
<evidence type="ECO:0000313" key="9">
    <source>
        <dbReference type="EMBL" id="KAK4176959.1"/>
    </source>
</evidence>
<dbReference type="GO" id="GO:0016020">
    <property type="term" value="C:membrane"/>
    <property type="evidence" value="ECO:0007669"/>
    <property type="project" value="UniProtKB-SubCell"/>
</dbReference>
<gene>
    <name evidence="9" type="ORF">QBC36DRAFT_141369</name>
</gene>
<comment type="subcellular location">
    <subcellularLocation>
        <location evidence="1">Membrane</location>
        <topology evidence="1">Multi-pass membrane protein</topology>
    </subcellularLocation>
</comment>
<feature type="transmembrane region" description="Helical" evidence="7">
    <location>
        <begin position="246"/>
        <end position="268"/>
    </location>
</feature>
<feature type="compositionally biased region" description="Basic and acidic residues" evidence="6">
    <location>
        <begin position="321"/>
        <end position="338"/>
    </location>
</feature>
<evidence type="ECO:0000256" key="7">
    <source>
        <dbReference type="SAM" id="Phobius"/>
    </source>
</evidence>
<evidence type="ECO:0000259" key="8">
    <source>
        <dbReference type="Pfam" id="PF20684"/>
    </source>
</evidence>
<feature type="transmembrane region" description="Helical" evidence="7">
    <location>
        <begin position="173"/>
        <end position="197"/>
    </location>
</feature>
<feature type="transmembrane region" description="Helical" evidence="7">
    <location>
        <begin position="49"/>
        <end position="73"/>
    </location>
</feature>
<reference evidence="9" key="2">
    <citation type="submission" date="2023-05" db="EMBL/GenBank/DDBJ databases">
        <authorList>
            <consortium name="Lawrence Berkeley National Laboratory"/>
            <person name="Steindorff A."/>
            <person name="Hensen N."/>
            <person name="Bonometti L."/>
            <person name="Westerberg I."/>
            <person name="Brannstrom I.O."/>
            <person name="Guillou S."/>
            <person name="Cros-Aarteil S."/>
            <person name="Calhoun S."/>
            <person name="Haridas S."/>
            <person name="Kuo A."/>
            <person name="Mondo S."/>
            <person name="Pangilinan J."/>
            <person name="Riley R."/>
            <person name="Labutti K."/>
            <person name="Andreopoulos B."/>
            <person name="Lipzen A."/>
            <person name="Chen C."/>
            <person name="Yanf M."/>
            <person name="Daum C."/>
            <person name="Ng V."/>
            <person name="Clum A."/>
            <person name="Ohm R."/>
            <person name="Martin F."/>
            <person name="Silar P."/>
            <person name="Natvig D."/>
            <person name="Lalanne C."/>
            <person name="Gautier V."/>
            <person name="Ament-Velasquez S.L."/>
            <person name="Kruys A."/>
            <person name="Hutchinson M.I."/>
            <person name="Powell A.J."/>
            <person name="Barry K."/>
            <person name="Miller A.N."/>
            <person name="Grigoriev I.V."/>
            <person name="Debuchy R."/>
            <person name="Gladieux P."/>
            <person name="Thoren M.H."/>
            <person name="Johannesson H."/>
        </authorList>
    </citation>
    <scope>NUCLEOTIDE SEQUENCE</scope>
    <source>
        <strain evidence="9">CBS 892.96</strain>
    </source>
</reference>
<dbReference type="Pfam" id="PF20684">
    <property type="entry name" value="Fung_rhodopsin"/>
    <property type="match status" value="1"/>
</dbReference>
<evidence type="ECO:0000256" key="1">
    <source>
        <dbReference type="ARBA" id="ARBA00004141"/>
    </source>
</evidence>
<organism evidence="9 10">
    <name type="scientific">Triangularia setosa</name>
    <dbReference type="NCBI Taxonomy" id="2587417"/>
    <lineage>
        <taxon>Eukaryota</taxon>
        <taxon>Fungi</taxon>
        <taxon>Dikarya</taxon>
        <taxon>Ascomycota</taxon>
        <taxon>Pezizomycotina</taxon>
        <taxon>Sordariomycetes</taxon>
        <taxon>Sordariomycetidae</taxon>
        <taxon>Sordariales</taxon>
        <taxon>Podosporaceae</taxon>
        <taxon>Triangularia</taxon>
    </lineage>
</organism>